<dbReference type="InterPro" id="IPR008991">
    <property type="entry name" value="Translation_prot_SH3-like_sf"/>
</dbReference>
<dbReference type="STRING" id="6277.A0A498SRS9"/>
<dbReference type="InterPro" id="IPR005756">
    <property type="entry name" value="Ribosomal_uL24_euk/arc"/>
</dbReference>
<reference evidence="6 7" key="1">
    <citation type="submission" date="2018-08" db="EMBL/GenBank/DDBJ databases">
        <authorList>
            <person name="Laetsch R D."/>
            <person name="Stevens L."/>
            <person name="Kumar S."/>
            <person name="Blaxter L. M."/>
        </authorList>
    </citation>
    <scope>NUCLEOTIDE SEQUENCE [LARGE SCALE GENOMIC DNA]</scope>
</reference>
<name>A0A498SRS9_ACAVI</name>
<evidence type="ECO:0000259" key="5">
    <source>
        <dbReference type="SMART" id="SM00739"/>
    </source>
</evidence>
<dbReference type="Proteomes" id="UP000276991">
    <property type="component" value="Unassembled WGS sequence"/>
</dbReference>
<dbReference type="GO" id="GO:0003735">
    <property type="term" value="F:structural constituent of ribosome"/>
    <property type="evidence" value="ECO:0007669"/>
    <property type="project" value="InterPro"/>
</dbReference>
<dbReference type="GO" id="GO:0015934">
    <property type="term" value="C:large ribosomal subunit"/>
    <property type="evidence" value="ECO:0007669"/>
    <property type="project" value="InterPro"/>
</dbReference>
<dbReference type="Pfam" id="PF16906">
    <property type="entry name" value="Ribosomal_L26"/>
    <property type="match status" value="1"/>
</dbReference>
<feature type="non-terminal residue" evidence="6">
    <location>
        <position position="167"/>
    </location>
</feature>
<dbReference type="SUPFAM" id="SSF50104">
    <property type="entry name" value="Translation proteins SH3-like domain"/>
    <property type="match status" value="1"/>
</dbReference>
<dbReference type="Gene3D" id="2.30.30.30">
    <property type="match status" value="1"/>
</dbReference>
<dbReference type="Pfam" id="PF00467">
    <property type="entry name" value="KOW"/>
    <property type="match status" value="1"/>
</dbReference>
<dbReference type="NCBIfam" id="TIGR01080">
    <property type="entry name" value="rplX_A_E"/>
    <property type="match status" value="1"/>
</dbReference>
<keyword evidence="2" id="KW-0689">Ribosomal protein</keyword>
<dbReference type="CDD" id="cd06089">
    <property type="entry name" value="KOW_RPL26"/>
    <property type="match status" value="1"/>
</dbReference>
<organism evidence="6 7">
    <name type="scientific">Acanthocheilonema viteae</name>
    <name type="common">Filarial nematode worm</name>
    <name type="synonym">Dipetalonema viteae</name>
    <dbReference type="NCBI Taxonomy" id="6277"/>
    <lineage>
        <taxon>Eukaryota</taxon>
        <taxon>Metazoa</taxon>
        <taxon>Ecdysozoa</taxon>
        <taxon>Nematoda</taxon>
        <taxon>Chromadorea</taxon>
        <taxon>Rhabditida</taxon>
        <taxon>Spirurina</taxon>
        <taxon>Spiruromorpha</taxon>
        <taxon>Filarioidea</taxon>
        <taxon>Onchocercidae</taxon>
        <taxon>Acanthocheilonema</taxon>
    </lineage>
</organism>
<dbReference type="HAMAP" id="MF_01326_A">
    <property type="entry name" value="Ribosomal_uL24_A"/>
    <property type="match status" value="1"/>
</dbReference>
<dbReference type="GO" id="GO:0003723">
    <property type="term" value="F:RNA binding"/>
    <property type="evidence" value="ECO:0007669"/>
    <property type="project" value="InterPro"/>
</dbReference>
<proteinExistence type="inferred from homology"/>
<dbReference type="GO" id="GO:0006412">
    <property type="term" value="P:translation"/>
    <property type="evidence" value="ECO:0007669"/>
    <property type="project" value="InterPro"/>
</dbReference>
<dbReference type="InterPro" id="IPR041988">
    <property type="entry name" value="Ribosomal_uL24_KOW"/>
</dbReference>
<dbReference type="EMBL" id="UPTC01001915">
    <property type="protein sequence ID" value="VBB32765.1"/>
    <property type="molecule type" value="Genomic_DNA"/>
</dbReference>
<evidence type="ECO:0000313" key="6">
    <source>
        <dbReference type="EMBL" id="VBB32765.1"/>
    </source>
</evidence>
<feature type="domain" description="KOW" evidence="5">
    <location>
        <begin position="48"/>
        <end position="75"/>
    </location>
</feature>
<evidence type="ECO:0000256" key="2">
    <source>
        <dbReference type="ARBA" id="ARBA00022980"/>
    </source>
</evidence>
<dbReference type="InterPro" id="IPR014722">
    <property type="entry name" value="Rib_uL2_dom2"/>
</dbReference>
<protein>
    <recommendedName>
        <fullName evidence="5">KOW domain-containing protein</fullName>
    </recommendedName>
</protein>
<comment type="similarity">
    <text evidence="1">Belongs to the universal ribosomal protein uL24 family.</text>
</comment>
<evidence type="ECO:0000256" key="4">
    <source>
        <dbReference type="SAM" id="MobiDB-lite"/>
    </source>
</evidence>
<feature type="region of interest" description="Disordered" evidence="4">
    <location>
        <begin position="1"/>
        <end position="22"/>
    </location>
</feature>
<accession>A0A498SRS9</accession>
<dbReference type="SMART" id="SM00739">
    <property type="entry name" value="KOW"/>
    <property type="match status" value="1"/>
</dbReference>
<dbReference type="OrthoDB" id="1688503at2759"/>
<evidence type="ECO:0000256" key="3">
    <source>
        <dbReference type="ARBA" id="ARBA00023274"/>
    </source>
</evidence>
<dbReference type="PANTHER" id="PTHR11143">
    <property type="entry name" value="60S RIBOSOMAL PROTEIN L26 FAMILY MEMBER"/>
    <property type="match status" value="1"/>
</dbReference>
<dbReference type="FunFam" id="2.30.30.30:FF:000009">
    <property type="entry name" value="60S ribosomal protein L26"/>
    <property type="match status" value="1"/>
</dbReference>
<dbReference type="InterPro" id="IPR005824">
    <property type="entry name" value="KOW"/>
</dbReference>
<dbReference type="AlphaFoldDB" id="A0A498SRS9"/>
<evidence type="ECO:0000313" key="7">
    <source>
        <dbReference type="Proteomes" id="UP000276991"/>
    </source>
</evidence>
<sequence>MKQNQFVSSSARKARKAHFNAPSHIRRKLMSAPLTKDLRNKHGIRSIPIRIDDEVTVTRGHYKGNAGRVMRVYRKKFVIHIDKITREKANGSTVHIGIHPSKVALTKLKMDKDRRAMIERKAAGRARITGLLKVDVLSDMGDVVVHAETNDEKHFKIFQNAHFLILG</sequence>
<keyword evidence="3" id="KW-0687">Ribonucleoprotein</keyword>
<keyword evidence="7" id="KW-1185">Reference proteome</keyword>
<feature type="compositionally biased region" description="Polar residues" evidence="4">
    <location>
        <begin position="1"/>
        <end position="11"/>
    </location>
</feature>
<evidence type="ECO:0000256" key="1">
    <source>
        <dbReference type="ARBA" id="ARBA00010618"/>
    </source>
</evidence>
<gene>
    <name evidence="6" type="ORF">NAV_LOCUS7556</name>
</gene>
<feature type="compositionally biased region" description="Basic residues" evidence="4">
    <location>
        <begin position="12"/>
        <end position="22"/>
    </location>
</feature>